<evidence type="ECO:0000313" key="5">
    <source>
        <dbReference type="Proteomes" id="UP001140978"/>
    </source>
</evidence>
<dbReference type="RefSeq" id="WP_171980736.1">
    <property type="nucleotide sequence ID" value="NZ_JAKNAX010000020.1"/>
</dbReference>
<dbReference type="GO" id="GO:0004553">
    <property type="term" value="F:hydrolase activity, hydrolyzing O-glycosyl compounds"/>
    <property type="evidence" value="ECO:0007669"/>
    <property type="project" value="InterPro"/>
</dbReference>
<dbReference type="EMBL" id="JAKNAX010000020">
    <property type="protein sequence ID" value="MDE1346654.1"/>
    <property type="molecule type" value="Genomic_DNA"/>
</dbReference>
<keyword evidence="1 4" id="KW-0378">Hydrolase</keyword>
<dbReference type="InterPro" id="IPR017853">
    <property type="entry name" value="GH"/>
</dbReference>
<organism evidence="4 5">
    <name type="scientific">Vibrio aestuarianus</name>
    <dbReference type="NCBI Taxonomy" id="28171"/>
    <lineage>
        <taxon>Bacteria</taxon>
        <taxon>Pseudomonadati</taxon>
        <taxon>Pseudomonadota</taxon>
        <taxon>Gammaproteobacteria</taxon>
        <taxon>Vibrionales</taxon>
        <taxon>Vibrionaceae</taxon>
        <taxon>Vibrio</taxon>
    </lineage>
</organism>
<protein>
    <submittedName>
        <fullName evidence="4">Glycoside hydrolase family 13 protein</fullName>
    </submittedName>
</protein>
<dbReference type="Gene3D" id="3.20.20.80">
    <property type="entry name" value="Glycosidases"/>
    <property type="match status" value="1"/>
</dbReference>
<dbReference type="PANTHER" id="PTHR10357:SF210">
    <property type="entry name" value="MALTODEXTRIN GLUCOSIDASE"/>
    <property type="match status" value="1"/>
</dbReference>
<accession>A0A9X4F9K5</accession>
<evidence type="ECO:0000313" key="4">
    <source>
        <dbReference type="EMBL" id="MDE1346654.1"/>
    </source>
</evidence>
<comment type="caution">
    <text evidence="4">The sequence shown here is derived from an EMBL/GenBank/DDBJ whole genome shotgun (WGS) entry which is preliminary data.</text>
</comment>
<keyword evidence="2" id="KW-0326">Glycosidase</keyword>
<proteinExistence type="predicted"/>
<dbReference type="InterPro" id="IPR045857">
    <property type="entry name" value="O16G_dom_2"/>
</dbReference>
<evidence type="ECO:0000256" key="2">
    <source>
        <dbReference type="ARBA" id="ARBA00023295"/>
    </source>
</evidence>
<name>A0A9X4F9K5_9VIBR</name>
<sequence>MITRSSLIHTVKSADSYAYDEKTLHLRLKSAKGEIDRVGLWIGDPYRWAEGGLDGGNLGGSDAHGWVGGNEIPMQLEGVTEHHDHWFAEFTPPKRRSRYGFILYGKDGEKIVFGEKRTVDLDCQAIEEKELSNLSNFFCFPYINPKDVLKTPDWIKSTVWYQVFPERFANGRPEISPKGAEPWGSVPTSHNFMGGDLWGVIEHLDYLQELGINGLYLCPIFTANTNHKYDTVDYFNVDPHFGGNEAFRTLIQKAHERGMKVMLDAVFNHIGDQHPFWLDVVNNGEKSPYADWFWINQFPVYPETDKSEWDCWNFNYETFGNVLEMPKLNTEHPPCRQYLLEVARYWVEEFDIDGWRLDVANEVDHQFWREFRNVVKQVKPDCYILGEIWHEGMPWLRGDQYDSLMNYPMTQAITDYFALDAHNKQQFMETVTSAYLSYPRNVNEAMFNLLESHDTTRLISLCGKDLRRAKLAYLFMFTQVGAPCIYYGGEVAMEGQKGMGLEDNRRCMNWSPNQTELDFKAFIQHLIELRKSDDCFNLPFINWLETHHPAVVGYQRGSRRFLLNNSESPATVELDGTDINLAAYGYWYN</sequence>
<dbReference type="Pfam" id="PF02903">
    <property type="entry name" value="Alpha-amylase_N"/>
    <property type="match status" value="1"/>
</dbReference>
<dbReference type="PANTHER" id="PTHR10357">
    <property type="entry name" value="ALPHA-AMYLASE FAMILY MEMBER"/>
    <property type="match status" value="1"/>
</dbReference>
<dbReference type="CDD" id="cd02857">
    <property type="entry name" value="E_set_CDase_PDE_N"/>
    <property type="match status" value="1"/>
</dbReference>
<dbReference type="SMART" id="SM00642">
    <property type="entry name" value="Aamy"/>
    <property type="match status" value="1"/>
</dbReference>
<dbReference type="Gene3D" id="2.60.40.10">
    <property type="entry name" value="Immunoglobulins"/>
    <property type="match status" value="1"/>
</dbReference>
<feature type="domain" description="Glycosyl hydrolase family 13 catalytic" evidence="3">
    <location>
        <begin position="162"/>
        <end position="530"/>
    </location>
</feature>
<dbReference type="SUPFAM" id="SSF81296">
    <property type="entry name" value="E set domains"/>
    <property type="match status" value="1"/>
</dbReference>
<dbReference type="InterPro" id="IPR006047">
    <property type="entry name" value="GH13_cat_dom"/>
</dbReference>
<dbReference type="InterPro" id="IPR014756">
    <property type="entry name" value="Ig_E-set"/>
</dbReference>
<gene>
    <name evidence="4" type="ORF">L9X51_09450</name>
</gene>
<dbReference type="Gene3D" id="3.90.400.10">
    <property type="entry name" value="Oligo-1,6-glucosidase, Domain 2"/>
    <property type="match status" value="1"/>
</dbReference>
<reference evidence="4" key="1">
    <citation type="submission" date="2022-02" db="EMBL/GenBank/DDBJ databases">
        <title>Emergence and expansion in Europe of a Vibrio aestuarianus clonal complex pathogenic for oysters.</title>
        <authorList>
            <person name="Mesnil A."/>
            <person name="Travers M.-A."/>
        </authorList>
    </citation>
    <scope>NUCLEOTIDE SEQUENCE</scope>
    <source>
        <strain evidence="4">19_064_15T1</strain>
    </source>
</reference>
<dbReference type="Proteomes" id="UP001140978">
    <property type="component" value="Unassembled WGS sequence"/>
</dbReference>
<dbReference type="Pfam" id="PF00128">
    <property type="entry name" value="Alpha-amylase"/>
    <property type="match status" value="1"/>
</dbReference>
<dbReference type="InterPro" id="IPR013783">
    <property type="entry name" value="Ig-like_fold"/>
</dbReference>
<evidence type="ECO:0000259" key="3">
    <source>
        <dbReference type="SMART" id="SM00642"/>
    </source>
</evidence>
<evidence type="ECO:0000256" key="1">
    <source>
        <dbReference type="ARBA" id="ARBA00022801"/>
    </source>
</evidence>
<dbReference type="GO" id="GO:0005975">
    <property type="term" value="P:carbohydrate metabolic process"/>
    <property type="evidence" value="ECO:0007669"/>
    <property type="project" value="InterPro"/>
</dbReference>
<dbReference type="InterPro" id="IPR004185">
    <property type="entry name" value="Glyco_hydro_13_lg-like_dom"/>
</dbReference>
<dbReference type="SUPFAM" id="SSF51445">
    <property type="entry name" value="(Trans)glycosidases"/>
    <property type="match status" value="1"/>
</dbReference>
<dbReference type="AlphaFoldDB" id="A0A9X4F9K5"/>
<dbReference type="CDD" id="cd11338">
    <property type="entry name" value="AmyAc_CMD"/>
    <property type="match status" value="1"/>
</dbReference>